<reference evidence="1 2" key="1">
    <citation type="journal article" date="2006" name="Science">
        <title>The genome of black cottonwood, Populus trichocarpa (Torr. &amp; Gray).</title>
        <authorList>
            <person name="Tuskan G.A."/>
            <person name="Difazio S."/>
            <person name="Jansson S."/>
            <person name="Bohlmann J."/>
            <person name="Grigoriev I."/>
            <person name="Hellsten U."/>
            <person name="Putnam N."/>
            <person name="Ralph S."/>
            <person name="Rombauts S."/>
            <person name="Salamov A."/>
            <person name="Schein J."/>
            <person name="Sterck L."/>
            <person name="Aerts A."/>
            <person name="Bhalerao R.R."/>
            <person name="Bhalerao R.P."/>
            <person name="Blaudez D."/>
            <person name="Boerjan W."/>
            <person name="Brun A."/>
            <person name="Brunner A."/>
            <person name="Busov V."/>
            <person name="Campbell M."/>
            <person name="Carlson J."/>
            <person name="Chalot M."/>
            <person name="Chapman J."/>
            <person name="Chen G.L."/>
            <person name="Cooper D."/>
            <person name="Coutinho P.M."/>
            <person name="Couturier J."/>
            <person name="Covert S."/>
            <person name="Cronk Q."/>
            <person name="Cunningham R."/>
            <person name="Davis J."/>
            <person name="Degroeve S."/>
            <person name="Dejardin A."/>
            <person name="Depamphilis C."/>
            <person name="Detter J."/>
            <person name="Dirks B."/>
            <person name="Dubchak I."/>
            <person name="Duplessis S."/>
            <person name="Ehlting J."/>
            <person name="Ellis B."/>
            <person name="Gendler K."/>
            <person name="Goodstein D."/>
            <person name="Gribskov M."/>
            <person name="Grimwood J."/>
            <person name="Groover A."/>
            <person name="Gunter L."/>
            <person name="Hamberger B."/>
            <person name="Heinze B."/>
            <person name="Helariutta Y."/>
            <person name="Henrissat B."/>
            <person name="Holligan D."/>
            <person name="Holt R."/>
            <person name="Huang W."/>
            <person name="Islam-Faridi N."/>
            <person name="Jones S."/>
            <person name="Jones-Rhoades M."/>
            <person name="Jorgensen R."/>
            <person name="Joshi C."/>
            <person name="Kangasjarvi J."/>
            <person name="Karlsson J."/>
            <person name="Kelleher C."/>
            <person name="Kirkpatrick R."/>
            <person name="Kirst M."/>
            <person name="Kohler A."/>
            <person name="Kalluri U."/>
            <person name="Larimer F."/>
            <person name="Leebens-Mack J."/>
            <person name="Leple J.C."/>
            <person name="Locascio P."/>
            <person name="Lou Y."/>
            <person name="Lucas S."/>
            <person name="Martin F."/>
            <person name="Montanini B."/>
            <person name="Napoli C."/>
            <person name="Nelson D.R."/>
            <person name="Nelson C."/>
            <person name="Nieminen K."/>
            <person name="Nilsson O."/>
            <person name="Pereda V."/>
            <person name="Peter G."/>
            <person name="Philippe R."/>
            <person name="Pilate G."/>
            <person name="Poliakov A."/>
            <person name="Razumovskaya J."/>
            <person name="Richardson P."/>
            <person name="Rinaldi C."/>
            <person name="Ritland K."/>
            <person name="Rouze P."/>
            <person name="Ryaboy D."/>
            <person name="Schmutz J."/>
            <person name="Schrader J."/>
            <person name="Segerman B."/>
            <person name="Shin H."/>
            <person name="Siddiqui A."/>
            <person name="Sterky F."/>
            <person name="Terry A."/>
            <person name="Tsai C.J."/>
            <person name="Uberbacher E."/>
            <person name="Unneberg P."/>
            <person name="Vahala J."/>
            <person name="Wall K."/>
            <person name="Wessler S."/>
            <person name="Yang G."/>
            <person name="Yin T."/>
            <person name="Douglas C."/>
            <person name="Marra M."/>
            <person name="Sandberg G."/>
            <person name="Van de Peer Y."/>
            <person name="Rokhsar D."/>
        </authorList>
    </citation>
    <scope>NUCLEOTIDE SEQUENCE [LARGE SCALE GENOMIC DNA]</scope>
    <source>
        <strain evidence="2">cv. Nisqually</strain>
    </source>
</reference>
<proteinExistence type="predicted"/>
<evidence type="ECO:0000313" key="1">
    <source>
        <dbReference type="EMBL" id="RQO86013.1"/>
    </source>
</evidence>
<gene>
    <name evidence="1" type="ORF">POPTR_001G415050</name>
</gene>
<keyword evidence="2" id="KW-1185">Reference proteome</keyword>
<dbReference type="Proteomes" id="UP000006729">
    <property type="component" value="Chromosome 1"/>
</dbReference>
<evidence type="ECO:0000313" key="2">
    <source>
        <dbReference type="Proteomes" id="UP000006729"/>
    </source>
</evidence>
<dbReference type="InParanoid" id="A0A3N7EF13"/>
<accession>A0A3N7EF13</accession>
<name>A0A3N7EF13_POPTR</name>
<dbReference type="AlphaFoldDB" id="A0A3N7EF13"/>
<dbReference type="EMBL" id="CM009290">
    <property type="protein sequence ID" value="RQO86013.1"/>
    <property type="molecule type" value="Genomic_DNA"/>
</dbReference>
<organism evidence="1 2">
    <name type="scientific">Populus trichocarpa</name>
    <name type="common">Western balsam poplar</name>
    <name type="synonym">Populus balsamifera subsp. trichocarpa</name>
    <dbReference type="NCBI Taxonomy" id="3694"/>
    <lineage>
        <taxon>Eukaryota</taxon>
        <taxon>Viridiplantae</taxon>
        <taxon>Streptophyta</taxon>
        <taxon>Embryophyta</taxon>
        <taxon>Tracheophyta</taxon>
        <taxon>Spermatophyta</taxon>
        <taxon>Magnoliopsida</taxon>
        <taxon>eudicotyledons</taxon>
        <taxon>Gunneridae</taxon>
        <taxon>Pentapetalae</taxon>
        <taxon>rosids</taxon>
        <taxon>fabids</taxon>
        <taxon>Malpighiales</taxon>
        <taxon>Salicaceae</taxon>
        <taxon>Saliceae</taxon>
        <taxon>Populus</taxon>
    </lineage>
</organism>
<protein>
    <submittedName>
        <fullName evidence="1">Uncharacterized protein</fullName>
    </submittedName>
</protein>
<sequence length="57" mass="6548">MQRIRIALQEAEVDVEMRLDLENGCCVHHLGFPMSAAYASGSNLNLCIHFYFQIYDI</sequence>